<gene>
    <name evidence="1" type="ORF">M378DRAFT_818399</name>
</gene>
<name>A0A0C2WJT7_AMAMK</name>
<proteinExistence type="predicted"/>
<dbReference type="OrthoDB" id="194358at2759"/>
<sequence length="117" mass="12710">MKFAVKFSRYTKASRLRDDIHLSEVGHAKGAGMDTTKACLDGTREILKNIIEWVDNPDANAPSILWLSGAAATGKSAIARDLVSHDSEPKQILANVVAGDSSLCTTEDVTQQWQKLI</sequence>
<evidence type="ECO:0000313" key="1">
    <source>
        <dbReference type="EMBL" id="KIL61827.1"/>
    </source>
</evidence>
<dbReference type="InParanoid" id="A0A0C2WJT7"/>
<keyword evidence="2" id="KW-1185">Reference proteome</keyword>
<reference evidence="1 2" key="1">
    <citation type="submission" date="2014-04" db="EMBL/GenBank/DDBJ databases">
        <title>Evolutionary Origins and Diversification of the Mycorrhizal Mutualists.</title>
        <authorList>
            <consortium name="DOE Joint Genome Institute"/>
            <consortium name="Mycorrhizal Genomics Consortium"/>
            <person name="Kohler A."/>
            <person name="Kuo A."/>
            <person name="Nagy L.G."/>
            <person name="Floudas D."/>
            <person name="Copeland A."/>
            <person name="Barry K.W."/>
            <person name="Cichocki N."/>
            <person name="Veneault-Fourrey C."/>
            <person name="LaButti K."/>
            <person name="Lindquist E.A."/>
            <person name="Lipzen A."/>
            <person name="Lundell T."/>
            <person name="Morin E."/>
            <person name="Murat C."/>
            <person name="Riley R."/>
            <person name="Ohm R."/>
            <person name="Sun H."/>
            <person name="Tunlid A."/>
            <person name="Henrissat B."/>
            <person name="Grigoriev I.V."/>
            <person name="Hibbett D.S."/>
            <person name="Martin F."/>
        </authorList>
    </citation>
    <scope>NUCLEOTIDE SEQUENCE [LARGE SCALE GENOMIC DNA]</scope>
    <source>
        <strain evidence="1 2">Koide BX008</strain>
    </source>
</reference>
<dbReference type="SUPFAM" id="SSF52540">
    <property type="entry name" value="P-loop containing nucleoside triphosphate hydrolases"/>
    <property type="match status" value="1"/>
</dbReference>
<dbReference type="HOGENOM" id="CLU_2084276_0_0_1"/>
<accession>A0A0C2WJT7</accession>
<dbReference type="Proteomes" id="UP000054549">
    <property type="component" value="Unassembled WGS sequence"/>
</dbReference>
<dbReference type="STRING" id="946122.A0A0C2WJT7"/>
<organism evidence="1 2">
    <name type="scientific">Amanita muscaria (strain Koide BX008)</name>
    <dbReference type="NCBI Taxonomy" id="946122"/>
    <lineage>
        <taxon>Eukaryota</taxon>
        <taxon>Fungi</taxon>
        <taxon>Dikarya</taxon>
        <taxon>Basidiomycota</taxon>
        <taxon>Agaricomycotina</taxon>
        <taxon>Agaricomycetes</taxon>
        <taxon>Agaricomycetidae</taxon>
        <taxon>Agaricales</taxon>
        <taxon>Pluteineae</taxon>
        <taxon>Amanitaceae</taxon>
        <taxon>Amanita</taxon>
    </lineage>
</organism>
<evidence type="ECO:0000313" key="2">
    <source>
        <dbReference type="Proteomes" id="UP000054549"/>
    </source>
</evidence>
<dbReference type="EMBL" id="KN818279">
    <property type="protein sequence ID" value="KIL61827.1"/>
    <property type="molecule type" value="Genomic_DNA"/>
</dbReference>
<dbReference type="InterPro" id="IPR027417">
    <property type="entry name" value="P-loop_NTPase"/>
</dbReference>
<protein>
    <submittedName>
        <fullName evidence="1">Uncharacterized protein</fullName>
    </submittedName>
</protein>
<dbReference type="AlphaFoldDB" id="A0A0C2WJT7"/>